<proteinExistence type="predicted"/>
<dbReference type="AlphaFoldDB" id="A0A1Y1KJG6"/>
<accession>A0A1Y1KJG6</accession>
<dbReference type="EMBL" id="GEZM01084572">
    <property type="protein sequence ID" value="JAV60748.1"/>
    <property type="molecule type" value="Transcribed_RNA"/>
</dbReference>
<evidence type="ECO:0000313" key="1">
    <source>
        <dbReference type="EMBL" id="JAV60748.1"/>
    </source>
</evidence>
<protein>
    <submittedName>
        <fullName evidence="1">Uncharacterized protein</fullName>
    </submittedName>
</protein>
<reference evidence="1" key="1">
    <citation type="journal article" date="2016" name="Sci. Rep.">
        <title>Molecular characterization of firefly nuptial gifts: a multi-omics approach sheds light on postcopulatory sexual selection.</title>
        <authorList>
            <person name="Al-Wathiqui N."/>
            <person name="Fallon T.R."/>
            <person name="South A."/>
            <person name="Weng J.K."/>
            <person name="Lewis S.M."/>
        </authorList>
    </citation>
    <scope>NUCLEOTIDE SEQUENCE</scope>
</reference>
<name>A0A1Y1KJG6_PHOPY</name>
<organism evidence="1">
    <name type="scientific">Photinus pyralis</name>
    <name type="common">Common eastern firefly</name>
    <name type="synonym">Lampyris pyralis</name>
    <dbReference type="NCBI Taxonomy" id="7054"/>
    <lineage>
        <taxon>Eukaryota</taxon>
        <taxon>Metazoa</taxon>
        <taxon>Ecdysozoa</taxon>
        <taxon>Arthropoda</taxon>
        <taxon>Hexapoda</taxon>
        <taxon>Insecta</taxon>
        <taxon>Pterygota</taxon>
        <taxon>Neoptera</taxon>
        <taxon>Endopterygota</taxon>
        <taxon>Coleoptera</taxon>
        <taxon>Polyphaga</taxon>
        <taxon>Elateriformia</taxon>
        <taxon>Elateroidea</taxon>
        <taxon>Lampyridae</taxon>
        <taxon>Lampyrinae</taxon>
        <taxon>Photinus</taxon>
    </lineage>
</organism>
<sequence length="99" mass="11062">MNLVILHGVKSLRSVATLRLTMFTKFNNLTWSESSGPYMAPEQGLSETASRKIVQEQETTRNTFNIKVNLLQTLGNLASIVYSKWEIEIVSSVTVLSSI</sequence>